<dbReference type="SUPFAM" id="SSF56112">
    <property type="entry name" value="Protein kinase-like (PK-like)"/>
    <property type="match status" value="1"/>
</dbReference>
<evidence type="ECO:0000256" key="4">
    <source>
        <dbReference type="ARBA" id="ARBA00022840"/>
    </source>
</evidence>
<sequence>MANVENLTGTKFQEWTLTEIIGRGADGIVYAAENNAISVAIKLFFPECLESNGIANARERLELQLSLIGQKHHPNLVEIYGGGEDSSLGTIFLIMELVPGKSLDKIIGNIPPPLIKRLAHQLSSAARFLETLELVHRDIKPANIIISDDHQTLTLLDLGIIYQLPDEDDQGRLSGAEFVATLRYSPPEFVWRTEEGNFDDAWRAVTFYQIGATLHDMIMGVPIFSGHDRPRACLYDSVRDRTPIVESKEVDGWLIQTIQACLLKDWRQRLQLISWDSFTEPASATETQQQESRIRLRQLRNEEIRNATEKQGPKVPELTREQRLWHLNNTLILEIRTYLIETPIFPKCRVLEESISQKEYITNLHFECDASKDFHEEVVFSITLSVDSIMEEATKLSFKTILKGQTIASLWTEMFTVESAFLACQRSFLNAVESMVVS</sequence>
<dbReference type="InterPro" id="IPR008271">
    <property type="entry name" value="Ser/Thr_kinase_AS"/>
</dbReference>
<evidence type="ECO:0000256" key="1">
    <source>
        <dbReference type="ARBA" id="ARBA00022679"/>
    </source>
</evidence>
<name>A0AB34C688_9PSED</name>
<dbReference type="PROSITE" id="PS00108">
    <property type="entry name" value="PROTEIN_KINASE_ST"/>
    <property type="match status" value="1"/>
</dbReference>
<protein>
    <submittedName>
        <fullName evidence="6">Protein kinase</fullName>
    </submittedName>
</protein>
<evidence type="ECO:0000259" key="5">
    <source>
        <dbReference type="PROSITE" id="PS50011"/>
    </source>
</evidence>
<dbReference type="InterPro" id="IPR011009">
    <property type="entry name" value="Kinase-like_dom_sf"/>
</dbReference>
<dbReference type="PANTHER" id="PTHR24348">
    <property type="entry name" value="SERINE/THREONINE-PROTEIN KINASE UNC-51-RELATED"/>
    <property type="match status" value="1"/>
</dbReference>
<dbReference type="GO" id="GO:0005524">
    <property type="term" value="F:ATP binding"/>
    <property type="evidence" value="ECO:0007669"/>
    <property type="project" value="UniProtKB-KW"/>
</dbReference>
<dbReference type="AlphaFoldDB" id="A0AB34C688"/>
<dbReference type="GO" id="GO:0005776">
    <property type="term" value="C:autophagosome"/>
    <property type="evidence" value="ECO:0007669"/>
    <property type="project" value="TreeGrafter"/>
</dbReference>
<dbReference type="GO" id="GO:0000407">
    <property type="term" value="C:phagophore assembly site"/>
    <property type="evidence" value="ECO:0007669"/>
    <property type="project" value="TreeGrafter"/>
</dbReference>
<accession>A0AB34C688</accession>
<evidence type="ECO:0000313" key="6">
    <source>
        <dbReference type="EMBL" id="KAA5842659.1"/>
    </source>
</evidence>
<comment type="caution">
    <text evidence="6">The sequence shown here is derived from an EMBL/GenBank/DDBJ whole genome shotgun (WGS) entry which is preliminary data.</text>
</comment>
<dbReference type="Proteomes" id="UP000323924">
    <property type="component" value="Unassembled WGS sequence"/>
</dbReference>
<dbReference type="InterPro" id="IPR045269">
    <property type="entry name" value="Atg1-like"/>
</dbReference>
<keyword evidence="3 6" id="KW-0418">Kinase</keyword>
<dbReference type="GO" id="GO:0004674">
    <property type="term" value="F:protein serine/threonine kinase activity"/>
    <property type="evidence" value="ECO:0007669"/>
    <property type="project" value="InterPro"/>
</dbReference>
<dbReference type="EMBL" id="VWPC01000008">
    <property type="protein sequence ID" value="KAA5842659.1"/>
    <property type="molecule type" value="Genomic_DNA"/>
</dbReference>
<feature type="domain" description="Protein kinase" evidence="5">
    <location>
        <begin position="15"/>
        <end position="279"/>
    </location>
</feature>
<dbReference type="InterPro" id="IPR000719">
    <property type="entry name" value="Prot_kinase_dom"/>
</dbReference>
<organism evidence="6 7">
    <name type="scientific">Pseudomonas chlororaphis</name>
    <dbReference type="NCBI Taxonomy" id="587753"/>
    <lineage>
        <taxon>Bacteria</taxon>
        <taxon>Pseudomonadati</taxon>
        <taxon>Pseudomonadota</taxon>
        <taxon>Gammaproteobacteria</taxon>
        <taxon>Pseudomonadales</taxon>
        <taxon>Pseudomonadaceae</taxon>
        <taxon>Pseudomonas</taxon>
    </lineage>
</organism>
<evidence type="ECO:0000313" key="7">
    <source>
        <dbReference type="Proteomes" id="UP000323924"/>
    </source>
</evidence>
<proteinExistence type="predicted"/>
<dbReference type="Gene3D" id="1.10.510.10">
    <property type="entry name" value="Transferase(Phosphotransferase) domain 1"/>
    <property type="match status" value="1"/>
</dbReference>
<dbReference type="RefSeq" id="WP_150050211.1">
    <property type="nucleotide sequence ID" value="NZ_VWPC01000008.1"/>
</dbReference>
<dbReference type="Pfam" id="PF00069">
    <property type="entry name" value="Pkinase"/>
    <property type="match status" value="1"/>
</dbReference>
<dbReference type="PROSITE" id="PS50011">
    <property type="entry name" value="PROTEIN_KINASE_DOM"/>
    <property type="match status" value="1"/>
</dbReference>
<evidence type="ECO:0000256" key="3">
    <source>
        <dbReference type="ARBA" id="ARBA00022777"/>
    </source>
</evidence>
<dbReference type="GO" id="GO:0005829">
    <property type="term" value="C:cytosol"/>
    <property type="evidence" value="ECO:0007669"/>
    <property type="project" value="TreeGrafter"/>
</dbReference>
<evidence type="ECO:0000256" key="2">
    <source>
        <dbReference type="ARBA" id="ARBA00022741"/>
    </source>
</evidence>
<keyword evidence="4" id="KW-0067">ATP-binding</keyword>
<keyword evidence="2" id="KW-0547">Nucleotide-binding</keyword>
<keyword evidence="1" id="KW-0808">Transferase</keyword>
<reference evidence="6 7" key="1">
    <citation type="submission" date="2019-09" db="EMBL/GenBank/DDBJ databases">
        <authorList>
            <person name="Vacheron J."/>
            <person name="Dubost A."/>
            <person name="Prigent-Combaret C."/>
            <person name="Muller D."/>
        </authorList>
    </citation>
    <scope>NUCLEOTIDE SEQUENCE [LARGE SCALE GENOMIC DNA]</scope>
    <source>
        <strain evidence="6 7">JV497</strain>
    </source>
</reference>
<dbReference type="PANTHER" id="PTHR24348:SF22">
    <property type="entry name" value="NON-SPECIFIC SERINE_THREONINE PROTEIN KINASE"/>
    <property type="match status" value="1"/>
</dbReference>
<dbReference type="GO" id="GO:0016020">
    <property type="term" value="C:membrane"/>
    <property type="evidence" value="ECO:0007669"/>
    <property type="project" value="TreeGrafter"/>
</dbReference>
<dbReference type="SMART" id="SM00220">
    <property type="entry name" value="S_TKc"/>
    <property type="match status" value="1"/>
</dbReference>
<gene>
    <name evidence="6" type="ORF">F2A38_10655</name>
</gene>